<feature type="compositionally biased region" description="Basic and acidic residues" evidence="1">
    <location>
        <begin position="1"/>
        <end position="23"/>
    </location>
</feature>
<proteinExistence type="predicted"/>
<reference evidence="2" key="3">
    <citation type="submission" date="2021-01" db="EMBL/GenBank/DDBJ databases">
        <authorList>
            <consortium name="Genoscope - CEA"/>
            <person name="William W."/>
        </authorList>
    </citation>
    <scope>NUCLEOTIDE SEQUENCE</scope>
</reference>
<feature type="region of interest" description="Disordered" evidence="1">
    <location>
        <begin position="1"/>
        <end position="26"/>
    </location>
</feature>
<feature type="compositionally biased region" description="Basic and acidic residues" evidence="1">
    <location>
        <begin position="70"/>
        <end position="80"/>
    </location>
</feature>
<reference evidence="3" key="2">
    <citation type="submission" date="2014-06" db="EMBL/GenBank/DDBJ databases">
        <authorList>
            <person name="Genoscope - CEA"/>
        </authorList>
    </citation>
    <scope>NUCLEOTIDE SEQUENCE</scope>
</reference>
<organism evidence="3 4">
    <name type="scientific">Brassica napus</name>
    <name type="common">Rape</name>
    <dbReference type="NCBI Taxonomy" id="3708"/>
    <lineage>
        <taxon>Eukaryota</taxon>
        <taxon>Viridiplantae</taxon>
        <taxon>Streptophyta</taxon>
        <taxon>Embryophyta</taxon>
        <taxon>Tracheophyta</taxon>
        <taxon>Spermatophyta</taxon>
        <taxon>Magnoliopsida</taxon>
        <taxon>eudicotyledons</taxon>
        <taxon>Gunneridae</taxon>
        <taxon>Pentapetalae</taxon>
        <taxon>rosids</taxon>
        <taxon>malvids</taxon>
        <taxon>Brassicales</taxon>
        <taxon>Brassicaceae</taxon>
        <taxon>Brassiceae</taxon>
        <taxon>Brassica</taxon>
    </lineage>
</organism>
<evidence type="ECO:0000313" key="3">
    <source>
        <dbReference type="EMBL" id="CDY10010.1"/>
    </source>
</evidence>
<evidence type="ECO:0000313" key="4">
    <source>
        <dbReference type="Proteomes" id="UP000028999"/>
    </source>
</evidence>
<dbReference type="EMBL" id="LK032000">
    <property type="protein sequence ID" value="CDY10010.1"/>
    <property type="molecule type" value="Genomic_DNA"/>
</dbReference>
<sequence length="128" mass="14524">MDQLEDQKEALGDMSREINHMVADDDFGLENENASLINEAAELREGIREHSKPLHALTTSAKTEAQRPVATKEELKKMDDVMDESEFEEDVSGLKKPHVPADSHIEEPEIVELERRTEANKRKEANLC</sequence>
<name>A0A078F6A4_BRANA</name>
<dbReference type="Proteomes" id="UP001295469">
    <property type="component" value="Chromosome C08"/>
</dbReference>
<gene>
    <name evidence="3" type="primary">BnaC08g44410D</name>
    <name evidence="2" type="ORF">DARMORV10_C08P51590.1</name>
    <name evidence="3" type="ORF">GSBRNA2T00031793001</name>
</gene>
<feature type="compositionally biased region" description="Basic and acidic residues" evidence="1">
    <location>
        <begin position="99"/>
        <end position="128"/>
    </location>
</feature>
<accession>A0A078F6A4</accession>
<protein>
    <submittedName>
        <fullName evidence="2">(rape) hypothetical protein</fullName>
    </submittedName>
    <submittedName>
        <fullName evidence="3">BnaC08g44410D protein</fullName>
    </submittedName>
</protein>
<feature type="region of interest" description="Disordered" evidence="1">
    <location>
        <begin position="50"/>
        <end position="128"/>
    </location>
</feature>
<evidence type="ECO:0000256" key="1">
    <source>
        <dbReference type="SAM" id="MobiDB-lite"/>
    </source>
</evidence>
<reference evidence="3 4" key="1">
    <citation type="journal article" date="2014" name="Science">
        <title>Plant genetics. Early allopolyploid evolution in the post-Neolithic Brassica napus oilseed genome.</title>
        <authorList>
            <person name="Chalhoub B."/>
            <person name="Denoeud F."/>
            <person name="Liu S."/>
            <person name="Parkin I.A."/>
            <person name="Tang H."/>
            <person name="Wang X."/>
            <person name="Chiquet J."/>
            <person name="Belcram H."/>
            <person name="Tong C."/>
            <person name="Samans B."/>
            <person name="Correa M."/>
            <person name="Da Silva C."/>
            <person name="Just J."/>
            <person name="Falentin C."/>
            <person name="Koh C.S."/>
            <person name="Le Clainche I."/>
            <person name="Bernard M."/>
            <person name="Bento P."/>
            <person name="Noel B."/>
            <person name="Labadie K."/>
            <person name="Alberti A."/>
            <person name="Charles M."/>
            <person name="Arnaud D."/>
            <person name="Guo H."/>
            <person name="Daviaud C."/>
            <person name="Alamery S."/>
            <person name="Jabbari K."/>
            <person name="Zhao M."/>
            <person name="Edger P.P."/>
            <person name="Chelaifa H."/>
            <person name="Tack D."/>
            <person name="Lassalle G."/>
            <person name="Mestiri I."/>
            <person name="Schnel N."/>
            <person name="Le Paslier M.C."/>
            <person name="Fan G."/>
            <person name="Renault V."/>
            <person name="Bayer P.E."/>
            <person name="Golicz A.A."/>
            <person name="Manoli S."/>
            <person name="Lee T.H."/>
            <person name="Thi V.H."/>
            <person name="Chalabi S."/>
            <person name="Hu Q."/>
            <person name="Fan C."/>
            <person name="Tollenaere R."/>
            <person name="Lu Y."/>
            <person name="Battail C."/>
            <person name="Shen J."/>
            <person name="Sidebottom C.H."/>
            <person name="Wang X."/>
            <person name="Canaguier A."/>
            <person name="Chauveau A."/>
            <person name="Berard A."/>
            <person name="Deniot G."/>
            <person name="Guan M."/>
            <person name="Liu Z."/>
            <person name="Sun F."/>
            <person name="Lim Y.P."/>
            <person name="Lyons E."/>
            <person name="Town C.D."/>
            <person name="Bancroft I."/>
            <person name="Wang X."/>
            <person name="Meng J."/>
            <person name="Ma J."/>
            <person name="Pires J.C."/>
            <person name="King G.J."/>
            <person name="Brunel D."/>
            <person name="Delourme R."/>
            <person name="Renard M."/>
            <person name="Aury J.M."/>
            <person name="Adams K.L."/>
            <person name="Batley J."/>
            <person name="Snowdon R.J."/>
            <person name="Tost J."/>
            <person name="Edwards D."/>
            <person name="Zhou Y."/>
            <person name="Hua W."/>
            <person name="Sharpe A.G."/>
            <person name="Paterson A.H."/>
            <person name="Guan C."/>
            <person name="Wincker P."/>
        </authorList>
    </citation>
    <scope>NUCLEOTIDE SEQUENCE [LARGE SCALE GENOMIC DNA]</scope>
    <source>
        <strain evidence="4">cv. Darmor-bzh</strain>
    </source>
</reference>
<keyword evidence="4" id="KW-1185">Reference proteome</keyword>
<dbReference type="PaxDb" id="3708-A0A078F6A4"/>
<dbReference type="Proteomes" id="UP000028999">
    <property type="component" value="Unassembled WGS sequence"/>
</dbReference>
<feature type="compositionally biased region" description="Acidic residues" evidence="1">
    <location>
        <begin position="81"/>
        <end position="91"/>
    </location>
</feature>
<dbReference type="Gramene" id="CDY10010">
    <property type="protein sequence ID" value="CDY10010"/>
    <property type="gene ID" value="GSBRNA2T00031793001"/>
</dbReference>
<dbReference type="AlphaFoldDB" id="A0A078F6A4"/>
<evidence type="ECO:0000313" key="2">
    <source>
        <dbReference type="EMBL" id="CAF2116563.1"/>
    </source>
</evidence>
<dbReference type="EMBL" id="HG994372">
    <property type="protein sequence ID" value="CAF2116563.1"/>
    <property type="molecule type" value="Genomic_DNA"/>
</dbReference>